<feature type="non-terminal residue" evidence="2">
    <location>
        <position position="1"/>
    </location>
</feature>
<feature type="non-terminal residue" evidence="2">
    <location>
        <position position="264"/>
    </location>
</feature>
<comment type="caution">
    <text evidence="2">The sequence shown here is derived from an EMBL/GenBank/DDBJ whole genome shotgun (WGS) entry which is preliminary data.</text>
</comment>
<dbReference type="SMART" id="SM00710">
    <property type="entry name" value="PbH1"/>
    <property type="match status" value="3"/>
</dbReference>
<dbReference type="InterPro" id="IPR011050">
    <property type="entry name" value="Pectin_lyase_fold/virulence"/>
</dbReference>
<feature type="domain" description="Periplasmic copper-binding protein NosD beta helix" evidence="1">
    <location>
        <begin position="2"/>
        <end position="86"/>
    </location>
</feature>
<sequence length="264" mass="28842">NNNSISSISGVSNDYNGIILFSSKVNIIENNSISSNVDGNGIYLNEFSGLNKIYHNNFLNLFNTSHDKSINFWDDGYPSGGNYWSGHVCIGNPSNGSSPFSIPGGTNIDHYPFMNPNGWLLPSIPNSVFVKEDYSSSDLGWQYDHFDVIQDGIDAVDENGTVYVFNGTYYENVIVNKSIDLIGEDGFNTIIDGGGVGDVVYVSADNVNISNFKIQHSGNVPGRAGLEVNNADGCTISYNNISEVYRGLEVWYISNNNKIIGNNI</sequence>
<gene>
    <name evidence="2" type="ORF">S03H2_49133</name>
</gene>
<dbReference type="InterPro" id="IPR006626">
    <property type="entry name" value="PbH1"/>
</dbReference>
<dbReference type="Pfam" id="PF05048">
    <property type="entry name" value="NosD"/>
    <property type="match status" value="1"/>
</dbReference>
<dbReference type="InterPro" id="IPR007742">
    <property type="entry name" value="NosD_dom"/>
</dbReference>
<dbReference type="EMBL" id="BARU01031029">
    <property type="protein sequence ID" value="GAH70001.1"/>
    <property type="molecule type" value="Genomic_DNA"/>
</dbReference>
<proteinExistence type="predicted"/>
<accession>X1HIR3</accession>
<dbReference type="SUPFAM" id="SSF51126">
    <property type="entry name" value="Pectin lyase-like"/>
    <property type="match status" value="1"/>
</dbReference>
<reference evidence="2" key="1">
    <citation type="journal article" date="2014" name="Front. Microbiol.">
        <title>High frequency of phylogenetically diverse reductive dehalogenase-homologous genes in deep subseafloor sedimentary metagenomes.</title>
        <authorList>
            <person name="Kawai M."/>
            <person name="Futagami T."/>
            <person name="Toyoda A."/>
            <person name="Takaki Y."/>
            <person name="Nishi S."/>
            <person name="Hori S."/>
            <person name="Arai W."/>
            <person name="Tsubouchi T."/>
            <person name="Morono Y."/>
            <person name="Uchiyama I."/>
            <person name="Ito T."/>
            <person name="Fujiyama A."/>
            <person name="Inagaki F."/>
            <person name="Takami H."/>
        </authorList>
    </citation>
    <scope>NUCLEOTIDE SEQUENCE</scope>
    <source>
        <strain evidence="2">Expedition CK06-06</strain>
    </source>
</reference>
<dbReference type="AlphaFoldDB" id="X1HIR3"/>
<evidence type="ECO:0000313" key="2">
    <source>
        <dbReference type="EMBL" id="GAH70001.1"/>
    </source>
</evidence>
<dbReference type="Gene3D" id="2.160.20.10">
    <property type="entry name" value="Single-stranded right-handed beta-helix, Pectin lyase-like"/>
    <property type="match status" value="1"/>
</dbReference>
<evidence type="ECO:0000259" key="1">
    <source>
        <dbReference type="Pfam" id="PF05048"/>
    </source>
</evidence>
<name>X1HIR3_9ZZZZ</name>
<protein>
    <recommendedName>
        <fullName evidence="1">Periplasmic copper-binding protein NosD beta helix domain-containing protein</fullName>
    </recommendedName>
</protein>
<dbReference type="InterPro" id="IPR012334">
    <property type="entry name" value="Pectin_lyas_fold"/>
</dbReference>
<organism evidence="2">
    <name type="scientific">marine sediment metagenome</name>
    <dbReference type="NCBI Taxonomy" id="412755"/>
    <lineage>
        <taxon>unclassified sequences</taxon>
        <taxon>metagenomes</taxon>
        <taxon>ecological metagenomes</taxon>
    </lineage>
</organism>